<dbReference type="AlphaFoldDB" id="D7BAQ0"/>
<dbReference type="InterPro" id="IPR016181">
    <property type="entry name" value="Acyl_CoA_acyltransferase"/>
</dbReference>
<gene>
    <name evidence="2" type="ordered locus">Mesil_0655</name>
</gene>
<proteinExistence type="predicted"/>
<protein>
    <submittedName>
        <fullName evidence="2">GCN5-related N-acetyltransferase</fullName>
    </submittedName>
</protein>
<keyword evidence="3" id="KW-1185">Reference proteome</keyword>
<name>D7BAQ0_ALLS1</name>
<dbReference type="eggNOG" id="COG1670">
    <property type="taxonomic scope" value="Bacteria"/>
</dbReference>
<organism evidence="2 3">
    <name type="scientific">Allomeiothermus silvanus (strain ATCC 700542 / DSM 9946 / NBRC 106475 / NCIMB 13440 / VI-R2)</name>
    <name type="common">Thermus silvanus</name>
    <dbReference type="NCBI Taxonomy" id="526227"/>
    <lineage>
        <taxon>Bacteria</taxon>
        <taxon>Thermotogati</taxon>
        <taxon>Deinococcota</taxon>
        <taxon>Deinococci</taxon>
        <taxon>Thermales</taxon>
        <taxon>Thermaceae</taxon>
        <taxon>Allomeiothermus</taxon>
    </lineage>
</organism>
<dbReference type="OrthoDB" id="9795206at2"/>
<dbReference type="Pfam" id="PF13302">
    <property type="entry name" value="Acetyltransf_3"/>
    <property type="match status" value="1"/>
</dbReference>
<accession>D7BAQ0</accession>
<dbReference type="PANTHER" id="PTHR43415">
    <property type="entry name" value="SPERMIDINE N(1)-ACETYLTRANSFERASE"/>
    <property type="match status" value="1"/>
</dbReference>
<dbReference type="STRING" id="526227.Mesil_0655"/>
<feature type="domain" description="N-acetyltransferase" evidence="1">
    <location>
        <begin position="7"/>
        <end position="172"/>
    </location>
</feature>
<evidence type="ECO:0000313" key="2">
    <source>
        <dbReference type="EMBL" id="ADH62572.1"/>
    </source>
</evidence>
<dbReference type="PANTHER" id="PTHR43415:SF3">
    <property type="entry name" value="GNAT-FAMILY ACETYLTRANSFERASE"/>
    <property type="match status" value="1"/>
</dbReference>
<dbReference type="PROSITE" id="PS51186">
    <property type="entry name" value="GNAT"/>
    <property type="match status" value="1"/>
</dbReference>
<sequence>MLKGEKVMLRAIRPEDLERLWEFNNDLEVELFGGGGPPYPQSLARLKADFEREWAKGGRDGTNFGIEVDGKFIGHCALFEFDPVSRTCKLGISIGDKGYWDKGYGRDAVRVLVDYAFRLLNQRKVWLSVNGNNERAIRAYRGCGFQEEGRLRRQVWTNGQYVDLVQMGILREEWDRLKTG</sequence>
<dbReference type="KEGG" id="msv:Mesil_0655"/>
<dbReference type="EMBL" id="CP002042">
    <property type="protein sequence ID" value="ADH62572.1"/>
    <property type="molecule type" value="Genomic_DNA"/>
</dbReference>
<dbReference type="SUPFAM" id="SSF55729">
    <property type="entry name" value="Acyl-CoA N-acyltransferases (Nat)"/>
    <property type="match status" value="1"/>
</dbReference>
<evidence type="ECO:0000259" key="1">
    <source>
        <dbReference type="PROSITE" id="PS51186"/>
    </source>
</evidence>
<dbReference type="InterPro" id="IPR000182">
    <property type="entry name" value="GNAT_dom"/>
</dbReference>
<dbReference type="Gene3D" id="3.40.630.30">
    <property type="match status" value="1"/>
</dbReference>
<dbReference type="Proteomes" id="UP000001916">
    <property type="component" value="Chromosome"/>
</dbReference>
<dbReference type="RefSeq" id="WP_013157161.1">
    <property type="nucleotide sequence ID" value="NC_014212.1"/>
</dbReference>
<reference evidence="2 3" key="1">
    <citation type="journal article" date="2010" name="Stand. Genomic Sci.">
        <title>Complete genome sequence of Meiothermus silvanus type strain (VI-R2).</title>
        <authorList>
            <person name="Sikorski J."/>
            <person name="Tindall B.J."/>
            <person name="Lowry S."/>
            <person name="Lucas S."/>
            <person name="Nolan M."/>
            <person name="Copeland A."/>
            <person name="Glavina Del Rio T."/>
            <person name="Tice H."/>
            <person name="Cheng J.F."/>
            <person name="Han C."/>
            <person name="Pitluck S."/>
            <person name="Liolios K."/>
            <person name="Ivanova N."/>
            <person name="Mavromatis K."/>
            <person name="Mikhailova N."/>
            <person name="Pati A."/>
            <person name="Goodwin L."/>
            <person name="Chen A."/>
            <person name="Palaniappan K."/>
            <person name="Land M."/>
            <person name="Hauser L."/>
            <person name="Chang Y.J."/>
            <person name="Jeffries C.D."/>
            <person name="Rohde M."/>
            <person name="Goker M."/>
            <person name="Woyke T."/>
            <person name="Bristow J."/>
            <person name="Eisen J.A."/>
            <person name="Markowitz V."/>
            <person name="Hugenholtz P."/>
            <person name="Kyrpides N.C."/>
            <person name="Klenk H.P."/>
            <person name="Lapidus A."/>
        </authorList>
    </citation>
    <scope>NUCLEOTIDE SEQUENCE [LARGE SCALE GENOMIC DNA]</scope>
    <source>
        <strain evidence="3">ATCC 700542 / DSM 9946 / VI-R2</strain>
    </source>
</reference>
<dbReference type="HOGENOM" id="CLU_013985_3_2_0"/>
<dbReference type="GO" id="GO:0016747">
    <property type="term" value="F:acyltransferase activity, transferring groups other than amino-acyl groups"/>
    <property type="evidence" value="ECO:0007669"/>
    <property type="project" value="InterPro"/>
</dbReference>
<evidence type="ECO:0000313" key="3">
    <source>
        <dbReference type="Proteomes" id="UP000001916"/>
    </source>
</evidence>